<protein>
    <recommendedName>
        <fullName evidence="3">PIN domain-containing protein</fullName>
    </recommendedName>
</protein>
<dbReference type="EMBL" id="JBHMDY010000001">
    <property type="protein sequence ID" value="MFB9258218.1"/>
    <property type="molecule type" value="Genomic_DNA"/>
</dbReference>
<evidence type="ECO:0000313" key="2">
    <source>
        <dbReference type="Proteomes" id="UP001589700"/>
    </source>
</evidence>
<proteinExistence type="predicted"/>
<name>A0ABV5JKH4_9ACTN</name>
<gene>
    <name evidence="1" type="ORF">ACFFVD_00185</name>
</gene>
<evidence type="ECO:0000313" key="1">
    <source>
        <dbReference type="EMBL" id="MFB9258218.1"/>
    </source>
</evidence>
<keyword evidence="2" id="KW-1185">Reference proteome</keyword>
<dbReference type="Proteomes" id="UP001589700">
    <property type="component" value="Unassembled WGS sequence"/>
</dbReference>
<accession>A0ABV5JKH4</accession>
<reference evidence="1 2" key="1">
    <citation type="submission" date="2024-09" db="EMBL/GenBank/DDBJ databases">
        <authorList>
            <person name="Sun Q."/>
            <person name="Mori K."/>
        </authorList>
    </citation>
    <scope>NUCLEOTIDE SEQUENCE [LARGE SCALE GENOMIC DNA]</scope>
    <source>
        <strain evidence="1 2">CCM 7659</strain>
    </source>
</reference>
<sequence>MNSYANERSKAQYGFVKLMTSDMRRAERPAQYSSKPAVVCLDTDLWMDVMADVAREGAELIGIATTGLAENEMMFRLLNCSTGVIRHLPGDVERVPVHPNSQVKMVLTLIDQAIATGRSVTVEPADEHDAIDSLDVESVEFARL</sequence>
<dbReference type="RefSeq" id="WP_182630748.1">
    <property type="nucleotide sequence ID" value="NZ_JAALDM010000006.1"/>
</dbReference>
<comment type="caution">
    <text evidence="1">The sequence shown here is derived from an EMBL/GenBank/DDBJ whole genome shotgun (WGS) entry which is preliminary data.</text>
</comment>
<organism evidence="1 2">
    <name type="scientific">Dietzia aerolata</name>
    <dbReference type="NCBI Taxonomy" id="595984"/>
    <lineage>
        <taxon>Bacteria</taxon>
        <taxon>Bacillati</taxon>
        <taxon>Actinomycetota</taxon>
        <taxon>Actinomycetes</taxon>
        <taxon>Mycobacteriales</taxon>
        <taxon>Dietziaceae</taxon>
        <taxon>Dietzia</taxon>
    </lineage>
</organism>
<evidence type="ECO:0008006" key="3">
    <source>
        <dbReference type="Google" id="ProtNLM"/>
    </source>
</evidence>